<dbReference type="RefSeq" id="WP_138864445.1">
    <property type="nucleotide sequence ID" value="NZ_VCPC01000003.1"/>
</dbReference>
<reference evidence="1 2" key="1">
    <citation type="submission" date="2019-05" db="EMBL/GenBank/DDBJ databases">
        <title>Marivita sp. nov. isolated from sea sediment.</title>
        <authorList>
            <person name="Kim W."/>
        </authorList>
    </citation>
    <scope>NUCLEOTIDE SEQUENCE [LARGE SCALE GENOMIC DNA]</scope>
    <source>
        <strain evidence="1 2">CAU 1492</strain>
    </source>
</reference>
<proteinExistence type="predicted"/>
<keyword evidence="2" id="KW-1185">Reference proteome</keyword>
<gene>
    <name evidence="1" type="ORF">FGK64_13895</name>
</gene>
<evidence type="ECO:0000313" key="1">
    <source>
        <dbReference type="EMBL" id="TMV11379.1"/>
    </source>
</evidence>
<organism evidence="1 2">
    <name type="scientific">Arenibacterium halophilum</name>
    <dbReference type="NCBI Taxonomy" id="2583821"/>
    <lineage>
        <taxon>Bacteria</taxon>
        <taxon>Pseudomonadati</taxon>
        <taxon>Pseudomonadota</taxon>
        <taxon>Alphaproteobacteria</taxon>
        <taxon>Rhodobacterales</taxon>
        <taxon>Paracoccaceae</taxon>
        <taxon>Arenibacterium</taxon>
    </lineage>
</organism>
<comment type="caution">
    <text evidence="1">The sequence shown here is derived from an EMBL/GenBank/DDBJ whole genome shotgun (WGS) entry which is preliminary data.</text>
</comment>
<protein>
    <submittedName>
        <fullName evidence="1">Uncharacterized protein</fullName>
    </submittedName>
</protein>
<accession>A0ABY2X6G5</accession>
<dbReference type="Proteomes" id="UP001191082">
    <property type="component" value="Unassembled WGS sequence"/>
</dbReference>
<sequence>MAFDSAPLAAQPAATATVVTEPTPLTRFDAIWALSDAELDARGLKRASLAFDHFAGNIWA</sequence>
<dbReference type="EMBL" id="VCPC01000003">
    <property type="protein sequence ID" value="TMV11379.1"/>
    <property type="molecule type" value="Genomic_DNA"/>
</dbReference>
<name>A0ABY2X6G5_9RHOB</name>
<evidence type="ECO:0000313" key="2">
    <source>
        <dbReference type="Proteomes" id="UP001191082"/>
    </source>
</evidence>